<dbReference type="InterPro" id="IPR024607">
    <property type="entry name" value="Sulfatase_CS"/>
</dbReference>
<sequence length="479" mass="52768">MALVKQLRMVVTLSLVLLLLGVQETLWAQDARPPNVIVILCDNLGYGDVGCYGSKVHRTPSLDQMAAEGMKFTDLYAASGVCTPSRAALLTGCYPPRVDMHKSDTGGAVLQPVSPKGLSPSEITIAELLKTKGYATTIIGKWHLGDQLPFLPTRQGFDSFYGIPYSDDMTPREGKPWPDLPLMRDEVVIDAPVDLNEATRLYTLEAIRFITDNRNRPFFLYLPQAMPGSTRAPYASEAFRGKSENGPWGDSVEELDWSTGQILKTLKLLQLEERTLVIWTSDNGAPRRSPVQGSNEPLKGWGYTTAEGGMRVPTIAWWPGTIPGGTECAEVASLMDLYPTIAHLAGAPLPHDRMIDGKDILPLLKGTPGAKSPHEAFYYYMFDQLQAVRSGDWKLYLPLPSVKGGWQQEKEAFARPRLFNLKEDLQETNDVAKQNPQIVEQMLLLAAKIQADLGDDENPGPGRRPAGHFASPTARVLPK</sequence>
<dbReference type="Pfam" id="PF00884">
    <property type="entry name" value="Sulfatase"/>
    <property type="match status" value="1"/>
</dbReference>
<dbReference type="SUPFAM" id="SSF53649">
    <property type="entry name" value="Alkaline phosphatase-like"/>
    <property type="match status" value="1"/>
</dbReference>
<dbReference type="EC" id="3.1.6.1" evidence="7"/>
<evidence type="ECO:0000313" key="8">
    <source>
        <dbReference type="Proteomes" id="UP000318626"/>
    </source>
</evidence>
<dbReference type="InterPro" id="IPR050738">
    <property type="entry name" value="Sulfatase"/>
</dbReference>
<dbReference type="Proteomes" id="UP000318626">
    <property type="component" value="Chromosome"/>
</dbReference>
<dbReference type="Gene3D" id="3.40.720.10">
    <property type="entry name" value="Alkaline Phosphatase, subunit A"/>
    <property type="match status" value="1"/>
</dbReference>
<dbReference type="Gene3D" id="3.30.1120.10">
    <property type="match status" value="1"/>
</dbReference>
<evidence type="ECO:0000256" key="4">
    <source>
        <dbReference type="ARBA" id="ARBA00022837"/>
    </source>
</evidence>
<dbReference type="InterPro" id="IPR000917">
    <property type="entry name" value="Sulfatase_N"/>
</dbReference>
<evidence type="ECO:0000256" key="2">
    <source>
        <dbReference type="ARBA" id="ARBA00022723"/>
    </source>
</evidence>
<evidence type="ECO:0000259" key="6">
    <source>
        <dbReference type="Pfam" id="PF00884"/>
    </source>
</evidence>
<organism evidence="7 8">
    <name type="scientific">Bremerella volcania</name>
    <dbReference type="NCBI Taxonomy" id="2527984"/>
    <lineage>
        <taxon>Bacteria</taxon>
        <taxon>Pseudomonadati</taxon>
        <taxon>Planctomycetota</taxon>
        <taxon>Planctomycetia</taxon>
        <taxon>Pirellulales</taxon>
        <taxon>Pirellulaceae</taxon>
        <taxon>Bremerella</taxon>
    </lineage>
</organism>
<keyword evidence="8" id="KW-1185">Reference proteome</keyword>
<gene>
    <name evidence="7" type="primary">atsA_53</name>
    <name evidence="7" type="ORF">Pan97_50030</name>
</gene>
<dbReference type="RefSeq" id="WP_196782207.1">
    <property type="nucleotide sequence ID" value="NZ_CP036289.1"/>
</dbReference>
<keyword evidence="4" id="KW-0106">Calcium</keyword>
<dbReference type="GO" id="GO:0004065">
    <property type="term" value="F:arylsulfatase activity"/>
    <property type="evidence" value="ECO:0007669"/>
    <property type="project" value="UniProtKB-EC"/>
</dbReference>
<dbReference type="Pfam" id="PF14707">
    <property type="entry name" value="Sulfatase_C"/>
    <property type="match status" value="1"/>
</dbReference>
<dbReference type="PANTHER" id="PTHR42693">
    <property type="entry name" value="ARYLSULFATASE FAMILY MEMBER"/>
    <property type="match status" value="1"/>
</dbReference>
<feature type="domain" description="Sulfatase N-terminal" evidence="6">
    <location>
        <begin position="34"/>
        <end position="347"/>
    </location>
</feature>
<name>A0A518CFH5_9BACT</name>
<comment type="similarity">
    <text evidence="1">Belongs to the sulfatase family.</text>
</comment>
<proteinExistence type="inferred from homology"/>
<evidence type="ECO:0000256" key="5">
    <source>
        <dbReference type="SAM" id="MobiDB-lite"/>
    </source>
</evidence>
<dbReference type="AlphaFoldDB" id="A0A518CFH5"/>
<dbReference type="PROSITE" id="PS00149">
    <property type="entry name" value="SULFATASE_2"/>
    <property type="match status" value="1"/>
</dbReference>
<evidence type="ECO:0000313" key="7">
    <source>
        <dbReference type="EMBL" id="QDU77924.1"/>
    </source>
</evidence>
<dbReference type="PROSITE" id="PS00523">
    <property type="entry name" value="SULFATASE_1"/>
    <property type="match status" value="1"/>
</dbReference>
<dbReference type="KEGG" id="bvo:Pan97_50030"/>
<dbReference type="GO" id="GO:0046872">
    <property type="term" value="F:metal ion binding"/>
    <property type="evidence" value="ECO:0007669"/>
    <property type="project" value="UniProtKB-KW"/>
</dbReference>
<dbReference type="InterPro" id="IPR017850">
    <property type="entry name" value="Alkaline_phosphatase_core_sf"/>
</dbReference>
<evidence type="ECO:0000256" key="3">
    <source>
        <dbReference type="ARBA" id="ARBA00022801"/>
    </source>
</evidence>
<dbReference type="FunFam" id="3.40.720.10:FF:000004">
    <property type="entry name" value="Arylsulfatase E"/>
    <property type="match status" value="1"/>
</dbReference>
<protein>
    <submittedName>
        <fullName evidence="7">Arylsulfatase</fullName>
        <ecNumber evidence="7">3.1.6.1</ecNumber>
    </submittedName>
</protein>
<keyword evidence="3 7" id="KW-0378">Hydrolase</keyword>
<dbReference type="PANTHER" id="PTHR42693:SF53">
    <property type="entry name" value="ENDO-4-O-SULFATASE"/>
    <property type="match status" value="1"/>
</dbReference>
<dbReference type="CDD" id="cd16026">
    <property type="entry name" value="GALNS_like"/>
    <property type="match status" value="1"/>
</dbReference>
<keyword evidence="2" id="KW-0479">Metal-binding</keyword>
<accession>A0A518CFH5</accession>
<feature type="region of interest" description="Disordered" evidence="5">
    <location>
        <begin position="453"/>
        <end position="479"/>
    </location>
</feature>
<reference evidence="8" key="1">
    <citation type="submission" date="2019-02" db="EMBL/GenBank/DDBJ databases">
        <title>Deep-cultivation of Planctomycetes and their phenomic and genomic characterization uncovers novel biology.</title>
        <authorList>
            <person name="Wiegand S."/>
            <person name="Jogler M."/>
            <person name="Boedeker C."/>
            <person name="Pinto D."/>
            <person name="Vollmers J."/>
            <person name="Rivas-Marin E."/>
            <person name="Kohn T."/>
            <person name="Peeters S.H."/>
            <person name="Heuer A."/>
            <person name="Rast P."/>
            <person name="Oberbeckmann S."/>
            <person name="Bunk B."/>
            <person name="Jeske O."/>
            <person name="Meyerdierks A."/>
            <person name="Storesund J.E."/>
            <person name="Kallscheuer N."/>
            <person name="Luecker S."/>
            <person name="Lage O.M."/>
            <person name="Pohl T."/>
            <person name="Merkel B.J."/>
            <person name="Hornburger P."/>
            <person name="Mueller R.-W."/>
            <person name="Bruemmer F."/>
            <person name="Labrenz M."/>
            <person name="Spormann A.M."/>
            <person name="Op den Camp H."/>
            <person name="Overmann J."/>
            <person name="Amann R."/>
            <person name="Jetten M.S.M."/>
            <person name="Mascher T."/>
            <person name="Medema M.H."/>
            <person name="Devos D.P."/>
            <person name="Kaster A.-K."/>
            <person name="Ovreas L."/>
            <person name="Rohde M."/>
            <person name="Galperin M.Y."/>
            <person name="Jogler C."/>
        </authorList>
    </citation>
    <scope>NUCLEOTIDE SEQUENCE [LARGE SCALE GENOMIC DNA]</scope>
    <source>
        <strain evidence="8">Pan97</strain>
    </source>
</reference>
<dbReference type="EMBL" id="CP036289">
    <property type="protein sequence ID" value="QDU77924.1"/>
    <property type="molecule type" value="Genomic_DNA"/>
</dbReference>
<evidence type="ECO:0000256" key="1">
    <source>
        <dbReference type="ARBA" id="ARBA00008779"/>
    </source>
</evidence>